<dbReference type="AlphaFoldDB" id="L7KQQ1"/>
<dbReference type="PROSITE" id="PS50005">
    <property type="entry name" value="TPR"/>
    <property type="match status" value="1"/>
</dbReference>
<dbReference type="PANTHER" id="PTHR47691:SF3">
    <property type="entry name" value="HTH-TYPE TRANSCRIPTIONAL REGULATOR RV0890C-RELATED"/>
    <property type="match status" value="1"/>
</dbReference>
<evidence type="ECO:0000313" key="4">
    <source>
        <dbReference type="EMBL" id="GAC50944.1"/>
    </source>
</evidence>
<gene>
    <name evidence="4" type="ORF">GOACH_34_00270</name>
</gene>
<dbReference type="InterPro" id="IPR049945">
    <property type="entry name" value="AAA_22"/>
</dbReference>
<dbReference type="SUPFAM" id="SSF52540">
    <property type="entry name" value="P-loop containing nucleoside triphosphate hydrolases"/>
    <property type="match status" value="1"/>
</dbReference>
<organism evidence="4 5">
    <name type="scientific">Gordonia aichiensis NBRC 108223</name>
    <dbReference type="NCBI Taxonomy" id="1220583"/>
    <lineage>
        <taxon>Bacteria</taxon>
        <taxon>Bacillati</taxon>
        <taxon>Actinomycetota</taxon>
        <taxon>Actinomycetes</taxon>
        <taxon>Mycobacteriales</taxon>
        <taxon>Gordoniaceae</taxon>
        <taxon>Gordonia</taxon>
    </lineage>
</organism>
<comment type="caution">
    <text evidence="4">The sequence shown here is derived from an EMBL/GenBank/DDBJ whole genome shotgun (WGS) entry which is preliminary data.</text>
</comment>
<sequence length="836" mass="90730">MVVNIWYAPLAPMIGRDDDVAVLTDLLSAHRLVSVVGPGGVGKTLLATETVAAVADRYADGVRIVELAALRDSSLVVEEICSAVGLPRTGGRDRLGALTDWIADHTDLLIVLDNCEHVLSRVAVLARELLRSAPGLQMLTTSREPLSLPGESVVWLTPLPVPPKDASPEEIPAYSSVSLFVDRAHARDQRFEVDGERWLTVAEICRRLDGLPLALELAAGRVAAIGLDTVAERLAQGRPLSGRMRGVDERHTTLMSVFEWSESLLDESERVLLRRLSLFAGGFDIDAAAGVLAAAGWPVDDVEDALARLVERSLLVHDVAGERFSMLETIRQFATNRLEEADRLAQAHARWYLALAVEAGAGLSAGPEREWVQRMTAAEDNIRIALAWALENEPLSALAAAAVMPLFWWLRSQHREGIGWLRQGLERAEDAPPELRAAALFGLGFLWAHDTDDWAGSTEYLDQGIALVDDDAPPPILGYLLCLRGEADSVAGQYESAIAATRRGLAILDDQPDPWGQAFAVWNVGHVLQLAGDLAGAQECYERMVAIQTEHGSRLELMIGLNSLGELAEHRGDFDRALELFGQALQMRQELGAVRLGYVHGSLARSLLAVARVSVAAGDREAARAALAEAVPVAEQMRDAETLDACRTLADVLDETPTAARLRRDGSGWTVAFGDEQGHLADAKGVRHLHALLSRPHQPVSALTLAGLADGLRREDTDAGPMLDDAALRAYRRRLDELEAECDLADRTGDADRMRAADDERAALIAELSRATGLGGRTRRAGSEVERARLNVTRTLRDAITRIEAQCPELTAHLNEAVITGTQCVYQPQTPVAWQL</sequence>
<reference evidence="4 5" key="1">
    <citation type="submission" date="2012-12" db="EMBL/GenBank/DDBJ databases">
        <title>Whole genome shotgun sequence of Gordonia aichiensis NBRC 108223.</title>
        <authorList>
            <person name="Isaki-Nakamura S."/>
            <person name="Hosoyama A."/>
            <person name="Tsuchikane K."/>
            <person name="Ando Y."/>
            <person name="Baba S."/>
            <person name="Ohji S."/>
            <person name="Hamada M."/>
            <person name="Tamura T."/>
            <person name="Yamazoe A."/>
            <person name="Yamazaki S."/>
            <person name="Fujita N."/>
        </authorList>
    </citation>
    <scope>NUCLEOTIDE SEQUENCE [LARGE SCALE GENOMIC DNA]</scope>
    <source>
        <strain evidence="4 5">NBRC 108223</strain>
    </source>
</reference>
<dbReference type="Gene3D" id="3.40.50.300">
    <property type="entry name" value="P-loop containing nucleotide triphosphate hydrolases"/>
    <property type="match status" value="1"/>
</dbReference>
<feature type="domain" description="ORC1/DEAH AAA+ ATPase" evidence="2">
    <location>
        <begin position="30"/>
        <end position="125"/>
    </location>
</feature>
<accession>L7KQQ1</accession>
<dbReference type="PANTHER" id="PTHR47691">
    <property type="entry name" value="REGULATOR-RELATED"/>
    <property type="match status" value="1"/>
</dbReference>
<dbReference type="Pfam" id="PF25872">
    <property type="entry name" value="HTH_77"/>
    <property type="match status" value="1"/>
</dbReference>
<dbReference type="Pfam" id="PF13401">
    <property type="entry name" value="AAA_22"/>
    <property type="match status" value="1"/>
</dbReference>
<dbReference type="InterPro" id="IPR027417">
    <property type="entry name" value="P-loop_NTPase"/>
</dbReference>
<dbReference type="eggNOG" id="COG3899">
    <property type="taxonomic scope" value="Bacteria"/>
</dbReference>
<keyword evidence="4" id="KW-0418">Kinase</keyword>
<dbReference type="InterPro" id="IPR011990">
    <property type="entry name" value="TPR-like_helical_dom_sf"/>
</dbReference>
<evidence type="ECO:0000256" key="1">
    <source>
        <dbReference type="PROSITE-ProRule" id="PRU00339"/>
    </source>
</evidence>
<keyword evidence="4" id="KW-0808">Transferase</keyword>
<dbReference type="GO" id="GO:0004674">
    <property type="term" value="F:protein serine/threonine kinase activity"/>
    <property type="evidence" value="ECO:0007669"/>
    <property type="project" value="UniProtKB-KW"/>
</dbReference>
<proteinExistence type="predicted"/>
<feature type="domain" description="Winged helix-turn-helix" evidence="3">
    <location>
        <begin position="265"/>
        <end position="338"/>
    </location>
</feature>
<dbReference type="SUPFAM" id="SSF48452">
    <property type="entry name" value="TPR-like"/>
    <property type="match status" value="2"/>
</dbReference>
<dbReference type="Pfam" id="PF13424">
    <property type="entry name" value="TPR_12"/>
    <property type="match status" value="1"/>
</dbReference>
<dbReference type="STRING" id="1220583.GOACH_34_00270"/>
<dbReference type="Gene3D" id="1.25.40.10">
    <property type="entry name" value="Tetratricopeptide repeat domain"/>
    <property type="match status" value="1"/>
</dbReference>
<evidence type="ECO:0000259" key="2">
    <source>
        <dbReference type="Pfam" id="PF13401"/>
    </source>
</evidence>
<keyword evidence="1" id="KW-0802">TPR repeat</keyword>
<dbReference type="Proteomes" id="UP000010988">
    <property type="component" value="Unassembled WGS sequence"/>
</dbReference>
<keyword evidence="4" id="KW-0723">Serine/threonine-protein kinase</keyword>
<dbReference type="SMART" id="SM00028">
    <property type="entry name" value="TPR"/>
    <property type="match status" value="4"/>
</dbReference>
<dbReference type="InterPro" id="IPR019734">
    <property type="entry name" value="TPR_rpt"/>
</dbReference>
<protein>
    <submittedName>
        <fullName evidence="4">Putative serine/threonine protein kinase</fullName>
    </submittedName>
</protein>
<evidence type="ECO:0000313" key="5">
    <source>
        <dbReference type="Proteomes" id="UP000010988"/>
    </source>
</evidence>
<dbReference type="InterPro" id="IPR058852">
    <property type="entry name" value="HTH_77"/>
</dbReference>
<dbReference type="PRINTS" id="PR00364">
    <property type="entry name" value="DISEASERSIST"/>
</dbReference>
<evidence type="ECO:0000259" key="3">
    <source>
        <dbReference type="Pfam" id="PF25872"/>
    </source>
</evidence>
<dbReference type="eggNOG" id="COG3903">
    <property type="taxonomic scope" value="Bacteria"/>
</dbReference>
<keyword evidence="5" id="KW-1185">Reference proteome</keyword>
<dbReference type="EMBL" id="BANR01000034">
    <property type="protein sequence ID" value="GAC50944.1"/>
    <property type="molecule type" value="Genomic_DNA"/>
</dbReference>
<feature type="repeat" description="TPR" evidence="1">
    <location>
        <begin position="558"/>
        <end position="591"/>
    </location>
</feature>
<name>L7KQQ1_9ACTN</name>
<dbReference type="GO" id="GO:0016887">
    <property type="term" value="F:ATP hydrolysis activity"/>
    <property type="evidence" value="ECO:0007669"/>
    <property type="project" value="InterPro"/>
</dbReference>